<dbReference type="PANTHER" id="PTHR46273:SF6">
    <property type="entry name" value="G-PROTEIN COUPLED RECEPTORS FAMILY 1 PROFILE DOMAIN-CONTAINING PROTEIN"/>
    <property type="match status" value="1"/>
</dbReference>
<dbReference type="PROSITE" id="PS50262">
    <property type="entry name" value="G_PROTEIN_RECEP_F1_2"/>
    <property type="match status" value="1"/>
</dbReference>
<keyword evidence="4 5" id="KW-0472">Membrane</keyword>
<evidence type="ECO:0000256" key="1">
    <source>
        <dbReference type="ARBA" id="ARBA00004370"/>
    </source>
</evidence>
<accession>A0A2A2JJ87</accession>
<comment type="subcellular location">
    <subcellularLocation>
        <location evidence="1">Membrane</location>
    </subcellularLocation>
</comment>
<feature type="transmembrane region" description="Helical" evidence="5">
    <location>
        <begin position="155"/>
        <end position="174"/>
    </location>
</feature>
<evidence type="ECO:0000259" key="6">
    <source>
        <dbReference type="PROSITE" id="PS50262"/>
    </source>
</evidence>
<sequence length="371" mass="43138">MTDSLECDDFQLFDPESNFTFTLNWSLSKFKQFYSPVHIYLSLLLCVFGLLFNTLHILVLTRPRMRTSSVHSILVIIALSDMGTMTSYLIYILRFELAMDRYGYSYEWAAFLKLHVVLSIGLHALTLYFVVLMAFIRFSALRIDTSKWLEKKRALTAALIIFIYVVLLCVPTFLTHKIRNDEIHQLSTPENRVIKYNIDMVANCFMIKANLWLTGIMLKALPCGLLFWFTLALVSRLNENQRKREKLVKEERRRGDMTTYMLFLMVTVFLLMELPQGIIAILNALFTSQFHSLVYQNLADILDLFSLINCYVAFLVYVSTCSLYRETLWSLFPNFRPIQHRRYWGSSGKSTQSKILATGTCVLTSQTEELL</sequence>
<feature type="transmembrane region" description="Helical" evidence="5">
    <location>
        <begin position="114"/>
        <end position="135"/>
    </location>
</feature>
<evidence type="ECO:0000256" key="3">
    <source>
        <dbReference type="ARBA" id="ARBA00022989"/>
    </source>
</evidence>
<dbReference type="Proteomes" id="UP000218231">
    <property type="component" value="Unassembled WGS sequence"/>
</dbReference>
<comment type="caution">
    <text evidence="7">The sequence shown here is derived from an EMBL/GenBank/DDBJ whole genome shotgun (WGS) entry which is preliminary data.</text>
</comment>
<reference evidence="7 8" key="1">
    <citation type="journal article" date="2017" name="Curr. Biol.">
        <title>Genome architecture and evolution of a unichromosomal asexual nematode.</title>
        <authorList>
            <person name="Fradin H."/>
            <person name="Zegar C."/>
            <person name="Gutwein M."/>
            <person name="Lucas J."/>
            <person name="Kovtun M."/>
            <person name="Corcoran D."/>
            <person name="Baugh L.R."/>
            <person name="Kiontke K."/>
            <person name="Gunsalus K."/>
            <person name="Fitch D.H."/>
            <person name="Piano F."/>
        </authorList>
    </citation>
    <scope>NUCLEOTIDE SEQUENCE [LARGE SCALE GENOMIC DNA]</scope>
    <source>
        <strain evidence="7">PF1309</strain>
    </source>
</reference>
<dbReference type="InterPro" id="IPR019427">
    <property type="entry name" value="7TM_GPCR_serpentine_rcpt_Srw"/>
</dbReference>
<evidence type="ECO:0000256" key="2">
    <source>
        <dbReference type="ARBA" id="ARBA00022692"/>
    </source>
</evidence>
<feature type="domain" description="G-protein coupled receptors family 1 profile" evidence="6">
    <location>
        <begin position="52"/>
        <end position="317"/>
    </location>
</feature>
<keyword evidence="3 5" id="KW-1133">Transmembrane helix</keyword>
<keyword evidence="8" id="KW-1185">Reference proteome</keyword>
<dbReference type="PANTHER" id="PTHR46273">
    <property type="entry name" value="MYOSUPPRESSIN RECEPTOR 1, ISOFORM B-RELATED"/>
    <property type="match status" value="1"/>
</dbReference>
<name>A0A2A2JJ87_9BILA</name>
<dbReference type="GO" id="GO:0005886">
    <property type="term" value="C:plasma membrane"/>
    <property type="evidence" value="ECO:0007669"/>
    <property type="project" value="TreeGrafter"/>
</dbReference>
<protein>
    <recommendedName>
        <fullName evidence="6">G-protein coupled receptors family 1 profile domain-containing protein</fullName>
    </recommendedName>
</protein>
<dbReference type="OrthoDB" id="5864054at2759"/>
<organism evidence="7 8">
    <name type="scientific">Diploscapter pachys</name>
    <dbReference type="NCBI Taxonomy" id="2018661"/>
    <lineage>
        <taxon>Eukaryota</taxon>
        <taxon>Metazoa</taxon>
        <taxon>Ecdysozoa</taxon>
        <taxon>Nematoda</taxon>
        <taxon>Chromadorea</taxon>
        <taxon>Rhabditida</taxon>
        <taxon>Rhabditina</taxon>
        <taxon>Rhabditomorpha</taxon>
        <taxon>Rhabditoidea</taxon>
        <taxon>Rhabditidae</taxon>
        <taxon>Diploscapter</taxon>
    </lineage>
</organism>
<evidence type="ECO:0000256" key="4">
    <source>
        <dbReference type="ARBA" id="ARBA00023136"/>
    </source>
</evidence>
<dbReference type="InterPro" id="IPR017452">
    <property type="entry name" value="GPCR_Rhodpsn_7TM"/>
</dbReference>
<feature type="transmembrane region" description="Helical" evidence="5">
    <location>
        <begin position="259"/>
        <end position="284"/>
    </location>
</feature>
<dbReference type="InterPro" id="IPR053219">
    <property type="entry name" value="GPCR_Dmsr-1"/>
</dbReference>
<dbReference type="GO" id="GO:0008528">
    <property type="term" value="F:G protein-coupled peptide receptor activity"/>
    <property type="evidence" value="ECO:0007669"/>
    <property type="project" value="InterPro"/>
</dbReference>
<gene>
    <name evidence="7" type="ORF">WR25_11155</name>
</gene>
<evidence type="ECO:0000313" key="8">
    <source>
        <dbReference type="Proteomes" id="UP000218231"/>
    </source>
</evidence>
<evidence type="ECO:0000313" key="7">
    <source>
        <dbReference type="EMBL" id="PAV61737.1"/>
    </source>
</evidence>
<feature type="transmembrane region" description="Helical" evidence="5">
    <location>
        <begin position="37"/>
        <end position="61"/>
    </location>
</feature>
<dbReference type="Pfam" id="PF10324">
    <property type="entry name" value="7TM_GPCR_Srw"/>
    <property type="match status" value="1"/>
</dbReference>
<feature type="transmembrane region" description="Helical" evidence="5">
    <location>
        <begin position="216"/>
        <end position="238"/>
    </location>
</feature>
<feature type="transmembrane region" description="Helical" evidence="5">
    <location>
        <begin position="73"/>
        <end position="94"/>
    </location>
</feature>
<dbReference type="AlphaFoldDB" id="A0A2A2JJ87"/>
<evidence type="ECO:0000256" key="5">
    <source>
        <dbReference type="SAM" id="Phobius"/>
    </source>
</evidence>
<keyword evidence="2 5" id="KW-0812">Transmembrane</keyword>
<dbReference type="EMBL" id="LIAE01010401">
    <property type="protein sequence ID" value="PAV61737.1"/>
    <property type="molecule type" value="Genomic_DNA"/>
</dbReference>
<dbReference type="Gene3D" id="1.20.1070.10">
    <property type="entry name" value="Rhodopsin 7-helix transmembrane proteins"/>
    <property type="match status" value="1"/>
</dbReference>
<feature type="transmembrane region" description="Helical" evidence="5">
    <location>
        <begin position="304"/>
        <end position="324"/>
    </location>
</feature>
<proteinExistence type="predicted"/>
<dbReference type="STRING" id="2018661.A0A2A2JJ87"/>
<dbReference type="SUPFAM" id="SSF81321">
    <property type="entry name" value="Family A G protein-coupled receptor-like"/>
    <property type="match status" value="1"/>
</dbReference>
<dbReference type="CDD" id="cd14978">
    <property type="entry name" value="7tmA_FMRFamide_R-like"/>
    <property type="match status" value="1"/>
</dbReference>